<keyword evidence="6 14" id="KW-0547">Nucleotide-binding</keyword>
<comment type="similarity">
    <text evidence="10 13">Belongs to the GARS family.</text>
</comment>
<dbReference type="Gene3D" id="3.90.600.10">
    <property type="entry name" value="Phosphoribosylglycinamide synthetase, C-terminal domain"/>
    <property type="match status" value="1"/>
</dbReference>
<dbReference type="EMBL" id="JAEEGA010000017">
    <property type="protein sequence ID" value="MBP1043531.1"/>
    <property type="molecule type" value="Genomic_DNA"/>
</dbReference>
<evidence type="ECO:0000256" key="3">
    <source>
        <dbReference type="ARBA" id="ARBA00005174"/>
    </source>
</evidence>
<dbReference type="GO" id="GO:0009113">
    <property type="term" value="P:purine nucleobase biosynthetic process"/>
    <property type="evidence" value="ECO:0007669"/>
    <property type="project" value="InterPro"/>
</dbReference>
<evidence type="ECO:0000256" key="11">
    <source>
        <dbReference type="ARBA" id="ARBA00042242"/>
    </source>
</evidence>
<comment type="cofactor">
    <cofactor evidence="2">
        <name>Mg(2+)</name>
        <dbReference type="ChEBI" id="CHEBI:18420"/>
    </cofactor>
</comment>
<dbReference type="InterPro" id="IPR020560">
    <property type="entry name" value="PRibGlycinamide_synth_C-dom"/>
</dbReference>
<dbReference type="Gene3D" id="3.40.50.20">
    <property type="match status" value="1"/>
</dbReference>
<dbReference type="InterPro" id="IPR020561">
    <property type="entry name" value="PRibGlycinamid_synth_ATP-grasp"/>
</dbReference>
<accession>A0A940PCF6</accession>
<dbReference type="HAMAP" id="MF_00138">
    <property type="entry name" value="GARS"/>
    <property type="match status" value="1"/>
</dbReference>
<dbReference type="Pfam" id="PF01071">
    <property type="entry name" value="GARS_A"/>
    <property type="match status" value="1"/>
</dbReference>
<comment type="pathway">
    <text evidence="3 13">Purine metabolism; IMP biosynthesis via de novo pathway; N(1)-(5-phospho-D-ribosyl)glycinamide from 5-phospho-alpha-D-ribose 1-diphosphate: step 2/2.</text>
</comment>
<dbReference type="EC" id="6.3.4.13" evidence="4 13"/>
<evidence type="ECO:0000256" key="2">
    <source>
        <dbReference type="ARBA" id="ARBA00001946"/>
    </source>
</evidence>
<dbReference type="Proteomes" id="UP000674938">
    <property type="component" value="Unassembled WGS sequence"/>
</dbReference>
<keyword evidence="9" id="KW-0464">Manganese</keyword>
<evidence type="ECO:0000313" key="17">
    <source>
        <dbReference type="Proteomes" id="UP000674938"/>
    </source>
</evidence>
<evidence type="ECO:0000256" key="10">
    <source>
        <dbReference type="ARBA" id="ARBA00038345"/>
    </source>
</evidence>
<evidence type="ECO:0000256" key="13">
    <source>
        <dbReference type="HAMAP-Rule" id="MF_00138"/>
    </source>
</evidence>
<dbReference type="Pfam" id="PF02843">
    <property type="entry name" value="GARS_C"/>
    <property type="match status" value="1"/>
</dbReference>
<keyword evidence="17" id="KW-1185">Reference proteome</keyword>
<dbReference type="PANTHER" id="PTHR43472:SF1">
    <property type="entry name" value="PHOSPHORIBOSYLAMINE--GLYCINE LIGASE, CHLOROPLASTIC"/>
    <property type="match status" value="1"/>
</dbReference>
<dbReference type="AlphaFoldDB" id="A0A940PCF6"/>
<evidence type="ECO:0000256" key="9">
    <source>
        <dbReference type="ARBA" id="ARBA00023211"/>
    </source>
</evidence>
<evidence type="ECO:0000256" key="4">
    <source>
        <dbReference type="ARBA" id="ARBA00013255"/>
    </source>
</evidence>
<dbReference type="Gene3D" id="3.30.470.20">
    <property type="entry name" value="ATP-grasp fold, B domain"/>
    <property type="match status" value="1"/>
</dbReference>
<dbReference type="InterPro" id="IPR037123">
    <property type="entry name" value="PRibGlycinamide_synth_C_sf"/>
</dbReference>
<dbReference type="InterPro" id="IPR000115">
    <property type="entry name" value="PRibGlycinamide_synth"/>
</dbReference>
<keyword evidence="7 13" id="KW-0658">Purine biosynthesis</keyword>
<gene>
    <name evidence="13 16" type="primary">purD</name>
    <name evidence="16" type="ORF">I6N95_21120</name>
</gene>
<dbReference type="SUPFAM" id="SSF56059">
    <property type="entry name" value="Glutathione synthetase ATP-binding domain-like"/>
    <property type="match status" value="1"/>
</dbReference>
<comment type="catalytic activity">
    <reaction evidence="13">
        <text>5-phospho-beta-D-ribosylamine + glycine + ATP = N(1)-(5-phospho-beta-D-ribosyl)glycinamide + ADP + phosphate + H(+)</text>
        <dbReference type="Rhea" id="RHEA:17453"/>
        <dbReference type="ChEBI" id="CHEBI:15378"/>
        <dbReference type="ChEBI" id="CHEBI:30616"/>
        <dbReference type="ChEBI" id="CHEBI:43474"/>
        <dbReference type="ChEBI" id="CHEBI:57305"/>
        <dbReference type="ChEBI" id="CHEBI:58681"/>
        <dbReference type="ChEBI" id="CHEBI:143788"/>
        <dbReference type="ChEBI" id="CHEBI:456216"/>
        <dbReference type="EC" id="6.3.4.13"/>
    </reaction>
</comment>
<name>A0A940PCF6_9ENTE</name>
<dbReference type="InterPro" id="IPR016185">
    <property type="entry name" value="PreATP-grasp_dom_sf"/>
</dbReference>
<evidence type="ECO:0000256" key="6">
    <source>
        <dbReference type="ARBA" id="ARBA00022741"/>
    </source>
</evidence>
<comment type="caution">
    <text evidence="16">The sequence shown here is derived from an EMBL/GenBank/DDBJ whole genome shotgun (WGS) entry which is preliminary data.</text>
</comment>
<evidence type="ECO:0000256" key="1">
    <source>
        <dbReference type="ARBA" id="ARBA00001936"/>
    </source>
</evidence>
<dbReference type="PROSITE" id="PS50975">
    <property type="entry name" value="ATP_GRASP"/>
    <property type="match status" value="1"/>
</dbReference>
<evidence type="ECO:0000256" key="7">
    <source>
        <dbReference type="ARBA" id="ARBA00022755"/>
    </source>
</evidence>
<dbReference type="GO" id="GO:0004637">
    <property type="term" value="F:phosphoribosylamine-glycine ligase activity"/>
    <property type="evidence" value="ECO:0007669"/>
    <property type="project" value="UniProtKB-UniRule"/>
</dbReference>
<dbReference type="GO" id="GO:0046872">
    <property type="term" value="F:metal ion binding"/>
    <property type="evidence" value="ECO:0007669"/>
    <property type="project" value="InterPro"/>
</dbReference>
<protein>
    <recommendedName>
        <fullName evidence="4 13">Phosphoribosylamine--glycine ligase</fullName>
        <ecNumber evidence="4 13">6.3.4.13</ecNumber>
    </recommendedName>
    <alternativeName>
        <fullName evidence="13">GARS</fullName>
    </alternativeName>
    <alternativeName>
        <fullName evidence="11 13">Glycinamide ribonucleotide synthetase</fullName>
    </alternativeName>
    <alternativeName>
        <fullName evidence="12 13">Phosphoribosylglycinamide synthetase</fullName>
    </alternativeName>
</protein>
<dbReference type="GO" id="GO:0005524">
    <property type="term" value="F:ATP binding"/>
    <property type="evidence" value="ECO:0007669"/>
    <property type="project" value="UniProtKB-UniRule"/>
</dbReference>
<keyword evidence="5 13" id="KW-0436">Ligase</keyword>
<evidence type="ECO:0000256" key="8">
    <source>
        <dbReference type="ARBA" id="ARBA00022840"/>
    </source>
</evidence>
<dbReference type="RefSeq" id="WP_209531342.1">
    <property type="nucleotide sequence ID" value="NZ_JAEEGA010000017.1"/>
</dbReference>
<evidence type="ECO:0000259" key="15">
    <source>
        <dbReference type="PROSITE" id="PS50975"/>
    </source>
</evidence>
<proteinExistence type="inferred from homology"/>
<reference evidence="16" key="1">
    <citation type="submission" date="2020-12" db="EMBL/GenBank/DDBJ databases">
        <title>Vagococcus allomyrinae sp. nov. and Enterococcus lavae sp. nov., isolated from the larvae of Allomyrina dichotoma.</title>
        <authorList>
            <person name="Lee S.D."/>
        </authorList>
    </citation>
    <scope>NUCLEOTIDE SEQUENCE</scope>
    <source>
        <strain evidence="16">BWB3-3</strain>
    </source>
</reference>
<sequence length="417" mass="45206">MKLLVIGSGGREHAISKKLLASPLVDAVYCAPGNPGMSQDGIQLVNLQQSDHGGLIDFAKEQQIAWTFVGPEQPLVAGIADDFERAGLTVFGPNQACAQIEGSKEFAKDLMIRHEIPTADYQVFDKVAEAVAYMEMKGMPLVLKADGLAEGKGVIIPETVEEAIVALQELLGGRFGESSKRVVIEDFLVGEEFSLLAFVHQGKIYPLEIAQDHKRVFEGDLGLNTGGMGAYCPVPQIAPQVVEVAIEQIVRPTIAGLKADGYDYTGVLYAGLIATQEGPKVIEFNARMGDPETQVLLEHMTSDLAEVITAILANRETTISWDEEQVHLGVMVAAKGYPELYPKGLVLPDLSKCQQAVYYSGVDLVDGELVSAGGRVFIMVGKGKTIVEAQQALYQELEQLPLKEYHYRKDIGFKGIS</sequence>
<dbReference type="InterPro" id="IPR020562">
    <property type="entry name" value="PRibGlycinamide_synth_N"/>
</dbReference>
<dbReference type="GO" id="GO:0006189">
    <property type="term" value="P:'de novo' IMP biosynthetic process"/>
    <property type="evidence" value="ECO:0007669"/>
    <property type="project" value="UniProtKB-UniRule"/>
</dbReference>
<dbReference type="SUPFAM" id="SSF51246">
    <property type="entry name" value="Rudiment single hybrid motif"/>
    <property type="match status" value="1"/>
</dbReference>
<comment type="cofactor">
    <cofactor evidence="1">
        <name>Mn(2+)</name>
        <dbReference type="ChEBI" id="CHEBI:29035"/>
    </cofactor>
</comment>
<dbReference type="Pfam" id="PF02844">
    <property type="entry name" value="GARS_N"/>
    <property type="match status" value="1"/>
</dbReference>
<feature type="domain" description="ATP-grasp" evidence="15">
    <location>
        <begin position="108"/>
        <end position="313"/>
    </location>
</feature>
<keyword evidence="8 14" id="KW-0067">ATP-binding</keyword>
<dbReference type="SMART" id="SM01209">
    <property type="entry name" value="GARS_A"/>
    <property type="match status" value="1"/>
</dbReference>
<dbReference type="PANTHER" id="PTHR43472">
    <property type="entry name" value="PHOSPHORIBOSYLAMINE--GLYCINE LIGASE"/>
    <property type="match status" value="1"/>
</dbReference>
<evidence type="ECO:0000256" key="14">
    <source>
        <dbReference type="PROSITE-ProRule" id="PRU00409"/>
    </source>
</evidence>
<dbReference type="InterPro" id="IPR013815">
    <property type="entry name" value="ATP_grasp_subdomain_1"/>
</dbReference>
<organism evidence="16 17">
    <name type="scientific">Vagococcus allomyrinae</name>
    <dbReference type="NCBI Taxonomy" id="2794353"/>
    <lineage>
        <taxon>Bacteria</taxon>
        <taxon>Bacillati</taxon>
        <taxon>Bacillota</taxon>
        <taxon>Bacilli</taxon>
        <taxon>Lactobacillales</taxon>
        <taxon>Enterococcaceae</taxon>
        <taxon>Vagococcus</taxon>
    </lineage>
</organism>
<dbReference type="InterPro" id="IPR011761">
    <property type="entry name" value="ATP-grasp"/>
</dbReference>
<dbReference type="NCBIfam" id="TIGR00877">
    <property type="entry name" value="purD"/>
    <property type="match status" value="1"/>
</dbReference>
<evidence type="ECO:0000313" key="16">
    <source>
        <dbReference type="EMBL" id="MBP1043531.1"/>
    </source>
</evidence>
<evidence type="ECO:0000256" key="5">
    <source>
        <dbReference type="ARBA" id="ARBA00022598"/>
    </source>
</evidence>
<evidence type="ECO:0000256" key="12">
    <source>
        <dbReference type="ARBA" id="ARBA00042864"/>
    </source>
</evidence>
<dbReference type="Gene3D" id="3.30.1490.20">
    <property type="entry name" value="ATP-grasp fold, A domain"/>
    <property type="match status" value="1"/>
</dbReference>
<dbReference type="SUPFAM" id="SSF52440">
    <property type="entry name" value="PreATP-grasp domain"/>
    <property type="match status" value="1"/>
</dbReference>
<dbReference type="InterPro" id="IPR011054">
    <property type="entry name" value="Rudment_hybrid_motif"/>
</dbReference>
<dbReference type="SMART" id="SM01210">
    <property type="entry name" value="GARS_C"/>
    <property type="match status" value="1"/>
</dbReference>